<comment type="similarity">
    <text evidence="1">Belongs to the FAH family.</text>
</comment>
<dbReference type="RefSeq" id="WP_108518446.1">
    <property type="nucleotide sequence ID" value="NZ_CP026951.1"/>
</dbReference>
<comment type="caution">
    <text evidence="4">The sequence shown here is derived from an EMBL/GenBank/DDBJ whole genome shotgun (WGS) entry which is preliminary data.</text>
</comment>
<proteinExistence type="inferred from homology"/>
<evidence type="ECO:0000313" key="5">
    <source>
        <dbReference type="Proteomes" id="UP000244978"/>
    </source>
</evidence>
<dbReference type="InterPro" id="IPR011234">
    <property type="entry name" value="Fumarylacetoacetase-like_C"/>
</dbReference>
<keyword evidence="5" id="KW-1185">Reference proteome</keyword>
<evidence type="ECO:0000256" key="2">
    <source>
        <dbReference type="ARBA" id="ARBA00022723"/>
    </source>
</evidence>
<protein>
    <submittedName>
        <fullName evidence="4">Fumarylacetoacetate hydrolase family protein</fullName>
    </submittedName>
</protein>
<evidence type="ECO:0000256" key="1">
    <source>
        <dbReference type="ARBA" id="ARBA00010211"/>
    </source>
</evidence>
<dbReference type="GO" id="GO:0016787">
    <property type="term" value="F:hydrolase activity"/>
    <property type="evidence" value="ECO:0007669"/>
    <property type="project" value="UniProtKB-KW"/>
</dbReference>
<dbReference type="PANTHER" id="PTHR42796">
    <property type="entry name" value="FUMARYLACETOACETATE HYDROLASE DOMAIN-CONTAINING PROTEIN 2A-RELATED"/>
    <property type="match status" value="1"/>
</dbReference>
<evidence type="ECO:0000259" key="3">
    <source>
        <dbReference type="Pfam" id="PF01557"/>
    </source>
</evidence>
<accession>A0A2U1T1M6</accession>
<dbReference type="InterPro" id="IPR036663">
    <property type="entry name" value="Fumarylacetoacetase_C_sf"/>
</dbReference>
<dbReference type="GO" id="GO:0046872">
    <property type="term" value="F:metal ion binding"/>
    <property type="evidence" value="ECO:0007669"/>
    <property type="project" value="UniProtKB-KW"/>
</dbReference>
<dbReference type="PANTHER" id="PTHR42796:SF4">
    <property type="entry name" value="FUMARYLACETOACETATE HYDROLASE DOMAIN-CONTAINING PROTEIN 2A"/>
    <property type="match status" value="1"/>
</dbReference>
<dbReference type="Pfam" id="PF01557">
    <property type="entry name" value="FAA_hydrolase"/>
    <property type="match status" value="1"/>
</dbReference>
<dbReference type="AlphaFoldDB" id="A0A2U1T1M6"/>
<dbReference type="OrthoDB" id="9805307at2"/>
<dbReference type="GO" id="GO:0044281">
    <property type="term" value="P:small molecule metabolic process"/>
    <property type="evidence" value="ECO:0007669"/>
    <property type="project" value="UniProtKB-ARBA"/>
</dbReference>
<dbReference type="Gene3D" id="3.90.850.10">
    <property type="entry name" value="Fumarylacetoacetase-like, C-terminal domain"/>
    <property type="match status" value="1"/>
</dbReference>
<dbReference type="SUPFAM" id="SSF56529">
    <property type="entry name" value="FAH"/>
    <property type="match status" value="1"/>
</dbReference>
<dbReference type="Proteomes" id="UP000244978">
    <property type="component" value="Unassembled WGS sequence"/>
</dbReference>
<dbReference type="EMBL" id="QEEX01000001">
    <property type="protein sequence ID" value="PWB97768.1"/>
    <property type="molecule type" value="Genomic_DNA"/>
</dbReference>
<reference evidence="5" key="1">
    <citation type="submission" date="2018-04" db="EMBL/GenBank/DDBJ databases">
        <authorList>
            <person name="Liu S."/>
            <person name="Wang Z."/>
            <person name="Li J."/>
        </authorList>
    </citation>
    <scope>NUCLEOTIDE SEQUENCE [LARGE SCALE GENOMIC DNA]</scope>
    <source>
        <strain evidence="5">S1194</strain>
    </source>
</reference>
<dbReference type="KEGG" id="salc:C2138_12960"/>
<name>A0A2U1T1M6_9MICO</name>
<evidence type="ECO:0000313" key="4">
    <source>
        <dbReference type="EMBL" id="PWB97768.1"/>
    </source>
</evidence>
<feature type="domain" description="Fumarylacetoacetase-like C-terminal" evidence="3">
    <location>
        <begin position="72"/>
        <end position="276"/>
    </location>
</feature>
<sequence length="277" mass="29738">MRIANIDSRAMLKTTDGWLDIAEASSGRFSADIHDVYDQWDDFTAWAAGASGGSPVPEASVWGPPVPRPRQVFAIGLNYQSHVDESPVGVSPVPAVFTKYPYSITGPYSEVDLPEGGNTDWEAEVVVVIGRSALNVSAANAWDYVAGLTIGQDLSERILQLGAHPPQFSLGKSFKGFSPIGPEVVTIDELSNPDDLSFGCRIDGEVMQDGRTGKLIFSVPALIEHLSGVVELYPGDIIFTGTPGGVGNARNPKRFLKAGELLTTWVEGVGEMRTTFR</sequence>
<gene>
    <name evidence="4" type="ORF">DF220_07955</name>
</gene>
<keyword evidence="4" id="KW-0378">Hydrolase</keyword>
<keyword evidence="2" id="KW-0479">Metal-binding</keyword>
<dbReference type="InterPro" id="IPR051121">
    <property type="entry name" value="FAH"/>
</dbReference>
<organism evidence="4 5">
    <name type="scientific">Homoserinimonas hongtaonis</name>
    <dbReference type="NCBI Taxonomy" id="2079791"/>
    <lineage>
        <taxon>Bacteria</taxon>
        <taxon>Bacillati</taxon>
        <taxon>Actinomycetota</taxon>
        <taxon>Actinomycetes</taxon>
        <taxon>Micrococcales</taxon>
        <taxon>Microbacteriaceae</taxon>
        <taxon>Homoserinimonas</taxon>
    </lineage>
</organism>